<evidence type="ECO:0000256" key="1">
    <source>
        <dbReference type="SAM" id="MobiDB-lite"/>
    </source>
</evidence>
<evidence type="ECO:0000313" key="2">
    <source>
        <dbReference type="EMBL" id="GFY92609.1"/>
    </source>
</evidence>
<evidence type="ECO:0000313" key="3">
    <source>
        <dbReference type="Proteomes" id="UP000585474"/>
    </source>
</evidence>
<reference evidence="2 3" key="1">
    <citation type="submission" date="2019-07" db="EMBL/GenBank/DDBJ databases">
        <title>De Novo Assembly of kiwifruit Actinidia rufa.</title>
        <authorList>
            <person name="Sugita-Konishi S."/>
            <person name="Sato K."/>
            <person name="Mori E."/>
            <person name="Abe Y."/>
            <person name="Kisaki G."/>
            <person name="Hamano K."/>
            <person name="Suezawa K."/>
            <person name="Otani M."/>
            <person name="Fukuda T."/>
            <person name="Manabe T."/>
            <person name="Gomi K."/>
            <person name="Tabuchi M."/>
            <person name="Akimitsu K."/>
            <person name="Kataoka I."/>
        </authorList>
    </citation>
    <scope>NUCLEOTIDE SEQUENCE [LARGE SCALE GENOMIC DNA]</scope>
    <source>
        <strain evidence="3">cv. Fuchu</strain>
    </source>
</reference>
<keyword evidence="3" id="KW-1185">Reference proteome</keyword>
<comment type="caution">
    <text evidence="2">The sequence shown here is derived from an EMBL/GenBank/DDBJ whole genome shotgun (WGS) entry which is preliminary data.</text>
</comment>
<gene>
    <name evidence="2" type="ORF">Acr_08g0010050</name>
</gene>
<dbReference type="AlphaFoldDB" id="A0A7J0F323"/>
<protein>
    <submittedName>
        <fullName evidence="2">Uncharacterized protein</fullName>
    </submittedName>
</protein>
<dbReference type="EMBL" id="BJWL01000008">
    <property type="protein sequence ID" value="GFY92609.1"/>
    <property type="molecule type" value="Genomic_DNA"/>
</dbReference>
<proteinExistence type="predicted"/>
<feature type="compositionally biased region" description="Low complexity" evidence="1">
    <location>
        <begin position="1"/>
        <end position="11"/>
    </location>
</feature>
<accession>A0A7J0F323</accession>
<name>A0A7J0F323_9ERIC</name>
<organism evidence="2 3">
    <name type="scientific">Actinidia rufa</name>
    <dbReference type="NCBI Taxonomy" id="165716"/>
    <lineage>
        <taxon>Eukaryota</taxon>
        <taxon>Viridiplantae</taxon>
        <taxon>Streptophyta</taxon>
        <taxon>Embryophyta</taxon>
        <taxon>Tracheophyta</taxon>
        <taxon>Spermatophyta</taxon>
        <taxon>Magnoliopsida</taxon>
        <taxon>eudicotyledons</taxon>
        <taxon>Gunneridae</taxon>
        <taxon>Pentapetalae</taxon>
        <taxon>asterids</taxon>
        <taxon>Ericales</taxon>
        <taxon>Actinidiaceae</taxon>
        <taxon>Actinidia</taxon>
    </lineage>
</organism>
<feature type="compositionally biased region" description="Basic and acidic residues" evidence="1">
    <location>
        <begin position="49"/>
        <end position="60"/>
    </location>
</feature>
<dbReference type="Proteomes" id="UP000585474">
    <property type="component" value="Unassembled WGS sequence"/>
</dbReference>
<feature type="region of interest" description="Disordered" evidence="1">
    <location>
        <begin position="1"/>
        <end position="60"/>
    </location>
</feature>
<sequence>MPPKFFKLPGKPAKKKSKAPVPSPVPAPTLPALVVSSWHSSTRPKKRLREGSRRGHFPRETTRSRCQLGGYLFIDSLHSPRALGSNPFHWTAQAANLAKEDEVIAGSVTTKVDLVSANATLVEECKSSAEVVATAIEESIYWSCQDGYGSRGVGRAPEGSPGPCLQELGTLPDHFAWEVAKPPEPYSPILLPSFDKEEYANQPAETSQASSCLSRSANSLTLALGHLKFMLERVCKQFRIALGHLKLVLEQVGK</sequence>